<evidence type="ECO:0008006" key="4">
    <source>
        <dbReference type="Google" id="ProtNLM"/>
    </source>
</evidence>
<protein>
    <recommendedName>
        <fullName evidence="4">DUF1134 domain-containing protein</fullName>
    </recommendedName>
</protein>
<keyword evidence="1" id="KW-0732">Signal</keyword>
<keyword evidence="3" id="KW-1185">Reference proteome</keyword>
<sequence length="155" mass="16343">MSVKRVGLLGRRQALVGSVGLVGTALAAPAIAQPHRVKSGTVSIEQVQVAFFGSGNVGSGTLHYEGRNYRFSVGGLGVGGFGVSKMEAYGDVYNLKELRQFPGAYGQARYGAAYGDQGKGEMWLENTNGVMIDLKTRRQGLAVSLGADAVIIDFK</sequence>
<accession>A0ABS6IBY6</accession>
<name>A0ABS6IBY6_9HYPH</name>
<comment type="caution">
    <text evidence="2">The sequence shown here is derived from an EMBL/GenBank/DDBJ whole genome shotgun (WGS) entry which is preliminary data.</text>
</comment>
<feature type="signal peptide" evidence="1">
    <location>
        <begin position="1"/>
        <end position="27"/>
    </location>
</feature>
<proteinExistence type="predicted"/>
<evidence type="ECO:0000313" key="2">
    <source>
        <dbReference type="EMBL" id="MBU8872126.1"/>
    </source>
</evidence>
<gene>
    <name evidence="2" type="ORF">KQ910_00045</name>
</gene>
<reference evidence="2 3" key="1">
    <citation type="submission" date="2021-06" db="EMBL/GenBank/DDBJ databases">
        <authorList>
            <person name="Lee D.H."/>
        </authorList>
    </citation>
    <scope>NUCLEOTIDE SEQUENCE [LARGE SCALE GENOMIC DNA]</scope>
    <source>
        <strain evidence="2 3">MMS21-HV4-11</strain>
    </source>
</reference>
<dbReference type="EMBL" id="JAHOPB010000001">
    <property type="protein sequence ID" value="MBU8872126.1"/>
    <property type="molecule type" value="Genomic_DNA"/>
</dbReference>
<dbReference type="Proteomes" id="UP000727907">
    <property type="component" value="Unassembled WGS sequence"/>
</dbReference>
<organism evidence="2 3">
    <name type="scientific">Reyranella humidisoli</name>
    <dbReference type="NCBI Taxonomy" id="2849149"/>
    <lineage>
        <taxon>Bacteria</taxon>
        <taxon>Pseudomonadati</taxon>
        <taxon>Pseudomonadota</taxon>
        <taxon>Alphaproteobacteria</taxon>
        <taxon>Hyphomicrobiales</taxon>
        <taxon>Reyranellaceae</taxon>
        <taxon>Reyranella</taxon>
    </lineage>
</organism>
<evidence type="ECO:0000313" key="3">
    <source>
        <dbReference type="Proteomes" id="UP000727907"/>
    </source>
</evidence>
<dbReference type="RefSeq" id="WP_216955604.1">
    <property type="nucleotide sequence ID" value="NZ_JAHOPB010000001.1"/>
</dbReference>
<feature type="chain" id="PRO_5047054192" description="DUF1134 domain-containing protein" evidence="1">
    <location>
        <begin position="28"/>
        <end position="155"/>
    </location>
</feature>
<evidence type="ECO:0000256" key="1">
    <source>
        <dbReference type="SAM" id="SignalP"/>
    </source>
</evidence>